<accession>A0A5K3G3J5</accession>
<protein>
    <submittedName>
        <fullName evidence="1">Secreted protein</fullName>
    </submittedName>
</protein>
<sequence>MTSSVLLSALTIVKSCLDPAIRPLSSGILLDFVNTPLITRDMTIGSRVFDSRRTWMPRSSLAAVGIRWSS</sequence>
<organism evidence="1">
    <name type="scientific">Mesocestoides corti</name>
    <name type="common">Flatworm</name>
    <dbReference type="NCBI Taxonomy" id="53468"/>
    <lineage>
        <taxon>Eukaryota</taxon>
        <taxon>Metazoa</taxon>
        <taxon>Spiralia</taxon>
        <taxon>Lophotrochozoa</taxon>
        <taxon>Platyhelminthes</taxon>
        <taxon>Cestoda</taxon>
        <taxon>Eucestoda</taxon>
        <taxon>Cyclophyllidea</taxon>
        <taxon>Mesocestoididae</taxon>
        <taxon>Mesocestoides</taxon>
    </lineage>
</organism>
<dbReference type="WBParaSite" id="MCU_014936-RA">
    <property type="protein sequence ID" value="MCU_014936-RA"/>
    <property type="gene ID" value="MCU_014936"/>
</dbReference>
<dbReference type="AlphaFoldDB" id="A0A5K3G3J5"/>
<evidence type="ECO:0000313" key="1">
    <source>
        <dbReference type="WBParaSite" id="MCU_014936-RA"/>
    </source>
</evidence>
<proteinExistence type="predicted"/>
<name>A0A5K3G3J5_MESCO</name>
<reference evidence="1" key="1">
    <citation type="submission" date="2019-11" db="UniProtKB">
        <authorList>
            <consortium name="WormBaseParasite"/>
        </authorList>
    </citation>
    <scope>IDENTIFICATION</scope>
</reference>